<dbReference type="PROSITE" id="PS50043">
    <property type="entry name" value="HTH_LUXR_2"/>
    <property type="match status" value="1"/>
</dbReference>
<accession>A0A7W7NYQ5</accession>
<dbReference type="Proteomes" id="UP000555448">
    <property type="component" value="Unassembled WGS sequence"/>
</dbReference>
<dbReference type="EMBL" id="JACHLR010000030">
    <property type="protein sequence ID" value="MBB4860749.1"/>
    <property type="molecule type" value="Genomic_DNA"/>
</dbReference>
<dbReference type="PROSITE" id="PS50110">
    <property type="entry name" value="RESPONSE_REGULATORY"/>
    <property type="match status" value="1"/>
</dbReference>
<dbReference type="AlphaFoldDB" id="A0A7W7NYQ5"/>
<comment type="caution">
    <text evidence="5">The sequence shown here is derived from an EMBL/GenBank/DDBJ whole genome shotgun (WGS) entry which is preliminary data.</text>
</comment>
<feature type="modified residue" description="4-aspartylphosphate" evidence="2">
    <location>
        <position position="57"/>
    </location>
</feature>
<keyword evidence="2" id="KW-0597">Phosphoprotein</keyword>
<dbReference type="GO" id="GO:0006355">
    <property type="term" value="P:regulation of DNA-templated transcription"/>
    <property type="evidence" value="ECO:0007669"/>
    <property type="project" value="InterPro"/>
</dbReference>
<dbReference type="GO" id="GO:0003677">
    <property type="term" value="F:DNA binding"/>
    <property type="evidence" value="ECO:0007669"/>
    <property type="project" value="UniProtKB-KW"/>
</dbReference>
<evidence type="ECO:0000313" key="5">
    <source>
        <dbReference type="EMBL" id="MBB4860749.1"/>
    </source>
</evidence>
<dbReference type="SUPFAM" id="SSF52172">
    <property type="entry name" value="CheY-like"/>
    <property type="match status" value="1"/>
</dbReference>
<evidence type="ECO:0000256" key="1">
    <source>
        <dbReference type="ARBA" id="ARBA00023125"/>
    </source>
</evidence>
<dbReference type="InterPro" id="IPR016032">
    <property type="entry name" value="Sig_transdc_resp-reg_C-effctor"/>
</dbReference>
<feature type="domain" description="HTH luxR-type" evidence="3">
    <location>
        <begin position="140"/>
        <end position="205"/>
    </location>
</feature>
<dbReference type="RefSeq" id="WP_184250086.1">
    <property type="nucleotide sequence ID" value="NZ_JACHLR010000030.1"/>
</dbReference>
<dbReference type="Gene3D" id="3.40.50.2300">
    <property type="match status" value="1"/>
</dbReference>
<dbReference type="InterPro" id="IPR051015">
    <property type="entry name" value="EvgA-like"/>
</dbReference>
<gene>
    <name evidence="5" type="ORF">HNO88_004094</name>
</gene>
<dbReference type="InterPro" id="IPR011006">
    <property type="entry name" value="CheY-like_superfamily"/>
</dbReference>
<evidence type="ECO:0000256" key="2">
    <source>
        <dbReference type="PROSITE-ProRule" id="PRU00169"/>
    </source>
</evidence>
<dbReference type="InterPro" id="IPR001789">
    <property type="entry name" value="Sig_transdc_resp-reg_receiver"/>
</dbReference>
<dbReference type="PANTHER" id="PTHR45566">
    <property type="entry name" value="HTH-TYPE TRANSCRIPTIONAL REGULATOR YHJB-RELATED"/>
    <property type="match status" value="1"/>
</dbReference>
<evidence type="ECO:0000259" key="4">
    <source>
        <dbReference type="PROSITE" id="PS50110"/>
    </source>
</evidence>
<dbReference type="CDD" id="cd06170">
    <property type="entry name" value="LuxR_C_like"/>
    <property type="match status" value="1"/>
</dbReference>
<dbReference type="InterPro" id="IPR000792">
    <property type="entry name" value="Tscrpt_reg_LuxR_C"/>
</dbReference>
<proteinExistence type="predicted"/>
<keyword evidence="6" id="KW-1185">Reference proteome</keyword>
<dbReference type="SUPFAM" id="SSF46894">
    <property type="entry name" value="C-terminal effector domain of the bipartite response regulators"/>
    <property type="match status" value="1"/>
</dbReference>
<dbReference type="Pfam" id="PF00196">
    <property type="entry name" value="GerE"/>
    <property type="match status" value="1"/>
</dbReference>
<evidence type="ECO:0000313" key="6">
    <source>
        <dbReference type="Proteomes" id="UP000555448"/>
    </source>
</evidence>
<evidence type="ECO:0000259" key="3">
    <source>
        <dbReference type="PROSITE" id="PS50043"/>
    </source>
</evidence>
<dbReference type="PANTHER" id="PTHR45566:SF1">
    <property type="entry name" value="HTH-TYPE TRANSCRIPTIONAL REGULATOR YHJB-RELATED"/>
    <property type="match status" value="1"/>
</dbReference>
<keyword evidence="1 5" id="KW-0238">DNA-binding</keyword>
<dbReference type="SMART" id="SM00421">
    <property type="entry name" value="HTH_LUXR"/>
    <property type="match status" value="1"/>
</dbReference>
<dbReference type="PRINTS" id="PR00038">
    <property type="entry name" value="HTHLUXR"/>
</dbReference>
<reference evidence="5 6" key="1">
    <citation type="submission" date="2020-08" db="EMBL/GenBank/DDBJ databases">
        <title>Functional genomics of gut bacteria from endangered species of beetles.</title>
        <authorList>
            <person name="Carlos-Shanley C."/>
        </authorList>
    </citation>
    <scope>NUCLEOTIDE SEQUENCE [LARGE SCALE GENOMIC DNA]</scope>
    <source>
        <strain evidence="5 6">S00245</strain>
    </source>
</reference>
<organism evidence="5 6">
    <name type="scientific">Novosphingobium chloroacetimidivorans</name>
    <dbReference type="NCBI Taxonomy" id="1428314"/>
    <lineage>
        <taxon>Bacteria</taxon>
        <taxon>Pseudomonadati</taxon>
        <taxon>Pseudomonadota</taxon>
        <taxon>Alphaproteobacteria</taxon>
        <taxon>Sphingomonadales</taxon>
        <taxon>Sphingomonadaceae</taxon>
        <taxon>Novosphingobium</taxon>
    </lineage>
</organism>
<feature type="domain" description="Response regulatory" evidence="4">
    <location>
        <begin position="5"/>
        <end position="122"/>
    </location>
</feature>
<dbReference type="GO" id="GO:0000160">
    <property type="term" value="P:phosphorelay signal transduction system"/>
    <property type="evidence" value="ECO:0007669"/>
    <property type="project" value="InterPro"/>
</dbReference>
<protein>
    <submittedName>
        <fullName evidence="5">DNA-binding NarL/FixJ family response regulator</fullName>
    </submittedName>
</protein>
<name>A0A7W7NYQ5_9SPHN</name>
<dbReference type="Pfam" id="PF00072">
    <property type="entry name" value="Response_reg"/>
    <property type="match status" value="1"/>
</dbReference>
<sequence>MDDGKVLVADCHPLVLEGLRAAVRYALPGATVVGAQTLSEAEAKTAQLGRIRMALLDPDLPDARGLLGLLRLQYKLPRVPIVMMLSAEESRITGTARSLGAAGLFLKSAPVDRIADDLRQIAAGRRVFPSGAVPSSVPPIRDRIAQLSDAQRRVLFALAEGHANKQIAYGLAVTEATVKAHLTAIFRQLGVNNRSQAMLALRPVLGDPVN</sequence>